<feature type="transmembrane region" description="Helical" evidence="5">
    <location>
        <begin position="224"/>
        <end position="241"/>
    </location>
</feature>
<dbReference type="CDD" id="cd13963">
    <property type="entry name" value="PT_UbiA_2"/>
    <property type="match status" value="1"/>
</dbReference>
<keyword evidence="4 5" id="KW-0472">Membrane</keyword>
<dbReference type="STRING" id="1296565.SAMN05660657_05024"/>
<proteinExistence type="predicted"/>
<dbReference type="OrthoDB" id="9803632at2"/>
<evidence type="ECO:0000256" key="1">
    <source>
        <dbReference type="ARBA" id="ARBA00004141"/>
    </source>
</evidence>
<organism evidence="6 7">
    <name type="scientific">Geodermatophilus amargosae</name>
    <dbReference type="NCBI Taxonomy" id="1296565"/>
    <lineage>
        <taxon>Bacteria</taxon>
        <taxon>Bacillati</taxon>
        <taxon>Actinomycetota</taxon>
        <taxon>Actinomycetes</taxon>
        <taxon>Geodermatophilales</taxon>
        <taxon>Geodermatophilaceae</taxon>
        <taxon>Geodermatophilus</taxon>
    </lineage>
</organism>
<dbReference type="GO" id="GO:0016020">
    <property type="term" value="C:membrane"/>
    <property type="evidence" value="ECO:0007669"/>
    <property type="project" value="UniProtKB-SubCell"/>
</dbReference>
<dbReference type="Proteomes" id="UP000199546">
    <property type="component" value="Unassembled WGS sequence"/>
</dbReference>
<dbReference type="GO" id="GO:0016757">
    <property type="term" value="F:glycosyltransferase activity"/>
    <property type="evidence" value="ECO:0007669"/>
    <property type="project" value="UniProtKB-KW"/>
</dbReference>
<dbReference type="EMBL" id="FPBA01000028">
    <property type="protein sequence ID" value="SFU04232.1"/>
    <property type="molecule type" value="Genomic_DNA"/>
</dbReference>
<dbReference type="AlphaFoldDB" id="A0A1I7CXU4"/>
<evidence type="ECO:0000256" key="2">
    <source>
        <dbReference type="ARBA" id="ARBA00022692"/>
    </source>
</evidence>
<evidence type="ECO:0000256" key="3">
    <source>
        <dbReference type="ARBA" id="ARBA00022989"/>
    </source>
</evidence>
<name>A0A1I7CXU4_9ACTN</name>
<feature type="transmembrane region" description="Helical" evidence="5">
    <location>
        <begin position="68"/>
        <end position="93"/>
    </location>
</feature>
<keyword evidence="3 5" id="KW-1133">Transmembrane helix</keyword>
<evidence type="ECO:0000313" key="6">
    <source>
        <dbReference type="EMBL" id="SFU04232.1"/>
    </source>
</evidence>
<feature type="transmembrane region" description="Helical" evidence="5">
    <location>
        <begin position="148"/>
        <end position="164"/>
    </location>
</feature>
<keyword evidence="7" id="KW-1185">Reference proteome</keyword>
<keyword evidence="2 5" id="KW-0812">Transmembrane</keyword>
<dbReference type="Pfam" id="PF01040">
    <property type="entry name" value="UbiA"/>
    <property type="match status" value="1"/>
</dbReference>
<accession>A0A1I7CXU4</accession>
<evidence type="ECO:0000256" key="5">
    <source>
        <dbReference type="SAM" id="Phobius"/>
    </source>
</evidence>
<dbReference type="GO" id="GO:0016765">
    <property type="term" value="F:transferase activity, transferring alkyl or aryl (other than methyl) groups"/>
    <property type="evidence" value="ECO:0007669"/>
    <property type="project" value="InterPro"/>
</dbReference>
<evidence type="ECO:0000256" key="4">
    <source>
        <dbReference type="ARBA" id="ARBA00023136"/>
    </source>
</evidence>
<feature type="transmembrane region" description="Helical" evidence="5">
    <location>
        <begin position="261"/>
        <end position="277"/>
    </location>
</feature>
<feature type="transmembrane region" description="Helical" evidence="5">
    <location>
        <begin position="99"/>
        <end position="116"/>
    </location>
</feature>
<reference evidence="7" key="1">
    <citation type="submission" date="2016-10" db="EMBL/GenBank/DDBJ databases">
        <authorList>
            <person name="Varghese N."/>
            <person name="Submissions S."/>
        </authorList>
    </citation>
    <scope>NUCLEOTIDE SEQUENCE [LARGE SCALE GENOMIC DNA]</scope>
    <source>
        <strain evidence="7">DSM 46136</strain>
    </source>
</reference>
<keyword evidence="6" id="KW-0808">Transferase</keyword>
<dbReference type="Gene3D" id="1.10.357.140">
    <property type="entry name" value="UbiA prenyltransferase"/>
    <property type="match status" value="1"/>
</dbReference>
<gene>
    <name evidence="6" type="ORF">SAMN05660657_05024</name>
</gene>
<evidence type="ECO:0000313" key="7">
    <source>
        <dbReference type="Proteomes" id="UP000199546"/>
    </source>
</evidence>
<protein>
    <submittedName>
        <fullName evidence="6">Decaprenyl-phosphate phosphoribosyltransferase</fullName>
    </submittedName>
</protein>
<feature type="transmembrane region" description="Helical" evidence="5">
    <location>
        <begin position="193"/>
        <end position="212"/>
    </location>
</feature>
<dbReference type="InterPro" id="IPR044878">
    <property type="entry name" value="UbiA_sf"/>
</dbReference>
<feature type="transmembrane region" description="Helical" evidence="5">
    <location>
        <begin position="31"/>
        <end position="48"/>
    </location>
</feature>
<sequence>MRVRQWTKNVLVFASLLPAGAALRDVNLVGVFLAFVAFCLISSSVYLINDSRDVEADRAHPMKRHRPIAAGVVSVPTALGTAAVLAVVALSLAALGGPALLVTVAVYYAIQLAYCFGMKHEPVVELACVASGFMLRALAGGVAAGLPLSSWFLLTTAFGSLYIASGKRYGEARMGERTGGQVRRVVQRYTTSYLRFVWTLSATVVVLTYALWSFEVAEVTRPPWSVVSVVPFTLAILRFGIDVDAGTAEEPDDIVLHDRVLLVLGGIWMAVVATAVYA</sequence>
<dbReference type="NCBIfam" id="NF008978">
    <property type="entry name" value="PRK12324.1-4"/>
    <property type="match status" value="1"/>
</dbReference>
<comment type="subcellular location">
    <subcellularLocation>
        <location evidence="1">Membrane</location>
        <topology evidence="1">Multi-pass membrane protein</topology>
    </subcellularLocation>
</comment>
<keyword evidence="6" id="KW-0328">Glycosyltransferase</keyword>
<dbReference type="InterPro" id="IPR000537">
    <property type="entry name" value="UbiA_prenyltransferase"/>
</dbReference>